<name>A0A4Y2PWR2_ARAVE</name>
<protein>
    <submittedName>
        <fullName evidence="1">Uncharacterized protein</fullName>
    </submittedName>
</protein>
<evidence type="ECO:0000313" key="2">
    <source>
        <dbReference type="Proteomes" id="UP000499080"/>
    </source>
</evidence>
<accession>A0A4Y2PWR2</accession>
<dbReference type="EMBL" id="BGPR01012260">
    <property type="protein sequence ID" value="GBN55313.1"/>
    <property type="molecule type" value="Genomic_DNA"/>
</dbReference>
<comment type="caution">
    <text evidence="1">The sequence shown here is derived from an EMBL/GenBank/DDBJ whole genome shotgun (WGS) entry which is preliminary data.</text>
</comment>
<dbReference type="Proteomes" id="UP000499080">
    <property type="component" value="Unassembled WGS sequence"/>
</dbReference>
<organism evidence="1 2">
    <name type="scientific">Araneus ventricosus</name>
    <name type="common">Orbweaver spider</name>
    <name type="synonym">Epeira ventricosa</name>
    <dbReference type="NCBI Taxonomy" id="182803"/>
    <lineage>
        <taxon>Eukaryota</taxon>
        <taxon>Metazoa</taxon>
        <taxon>Ecdysozoa</taxon>
        <taxon>Arthropoda</taxon>
        <taxon>Chelicerata</taxon>
        <taxon>Arachnida</taxon>
        <taxon>Araneae</taxon>
        <taxon>Araneomorphae</taxon>
        <taxon>Entelegynae</taxon>
        <taxon>Araneoidea</taxon>
        <taxon>Araneidae</taxon>
        <taxon>Araneus</taxon>
    </lineage>
</organism>
<evidence type="ECO:0000313" key="1">
    <source>
        <dbReference type="EMBL" id="GBN55313.1"/>
    </source>
</evidence>
<keyword evidence="2" id="KW-1185">Reference proteome</keyword>
<gene>
    <name evidence="1" type="ORF">AVEN_47854_1</name>
</gene>
<reference evidence="1 2" key="1">
    <citation type="journal article" date="2019" name="Sci. Rep.">
        <title>Orb-weaving spider Araneus ventricosus genome elucidates the spidroin gene catalogue.</title>
        <authorList>
            <person name="Kono N."/>
            <person name="Nakamura H."/>
            <person name="Ohtoshi R."/>
            <person name="Moran D.A.P."/>
            <person name="Shinohara A."/>
            <person name="Yoshida Y."/>
            <person name="Fujiwara M."/>
            <person name="Mori M."/>
            <person name="Tomita M."/>
            <person name="Arakawa K."/>
        </authorList>
    </citation>
    <scope>NUCLEOTIDE SEQUENCE [LARGE SCALE GENOMIC DNA]</scope>
</reference>
<dbReference type="AlphaFoldDB" id="A0A4Y2PWR2"/>
<sequence length="86" mass="9333">MAKEVSDNELNKFISAVGRNRRGAYIGASADPNTVALKGTGNSSEKVRSLAVARRENLETGRVKLEVVKLLLHHFGVGDIPFRIAD</sequence>
<proteinExistence type="predicted"/>